<dbReference type="Gene3D" id="2.10.109.10">
    <property type="entry name" value="Umud Fragment, subunit A"/>
    <property type="match status" value="1"/>
</dbReference>
<keyword evidence="6" id="KW-1133">Transmembrane helix</keyword>
<evidence type="ECO:0000256" key="4">
    <source>
        <dbReference type="ARBA" id="ARBA00013208"/>
    </source>
</evidence>
<organism evidence="8 9">
    <name type="scientific">Clostridium facile</name>
    <dbReference type="NCBI Taxonomy" id="2763035"/>
    <lineage>
        <taxon>Bacteria</taxon>
        <taxon>Bacillati</taxon>
        <taxon>Bacillota</taxon>
        <taxon>Clostridia</taxon>
        <taxon>Eubacteriales</taxon>
        <taxon>Clostridiaceae</taxon>
        <taxon>Clostridium</taxon>
    </lineage>
</organism>
<comment type="similarity">
    <text evidence="3 6">Belongs to the peptidase S26 family.</text>
</comment>
<dbReference type="GO" id="GO:0009003">
    <property type="term" value="F:signal peptidase activity"/>
    <property type="evidence" value="ECO:0007669"/>
    <property type="project" value="UniProtKB-EC"/>
</dbReference>
<evidence type="ECO:0000313" key="9">
    <source>
        <dbReference type="Proteomes" id="UP000649151"/>
    </source>
</evidence>
<dbReference type="PANTHER" id="PTHR43390">
    <property type="entry name" value="SIGNAL PEPTIDASE I"/>
    <property type="match status" value="1"/>
</dbReference>
<dbReference type="InterPro" id="IPR000223">
    <property type="entry name" value="Pept_S26A_signal_pept_1"/>
</dbReference>
<comment type="subcellular location">
    <subcellularLocation>
        <location evidence="2">Cell membrane</location>
        <topology evidence="2">Single-pass type II membrane protein</topology>
    </subcellularLocation>
    <subcellularLocation>
        <location evidence="6">Membrane</location>
        <topology evidence="6">Single-pass type II membrane protein</topology>
    </subcellularLocation>
</comment>
<dbReference type="RefSeq" id="WP_186996890.1">
    <property type="nucleotide sequence ID" value="NZ_JACOQK010000001.1"/>
</dbReference>
<keyword evidence="6" id="KW-0472">Membrane</keyword>
<comment type="catalytic activity">
    <reaction evidence="1 6">
        <text>Cleavage of hydrophobic, N-terminal signal or leader sequences from secreted and periplasmic proteins.</text>
        <dbReference type="EC" id="3.4.21.89"/>
    </reaction>
</comment>
<name>A0ABR7IT21_9CLOT</name>
<dbReference type="SUPFAM" id="SSF51306">
    <property type="entry name" value="LexA/Signal peptidase"/>
    <property type="match status" value="1"/>
</dbReference>
<evidence type="ECO:0000313" key="8">
    <source>
        <dbReference type="EMBL" id="MBC5788299.1"/>
    </source>
</evidence>
<dbReference type="PROSITE" id="PS00761">
    <property type="entry name" value="SPASE_I_3"/>
    <property type="match status" value="1"/>
</dbReference>
<dbReference type="PRINTS" id="PR00727">
    <property type="entry name" value="LEADERPTASE"/>
</dbReference>
<keyword evidence="6" id="KW-0645">Protease</keyword>
<evidence type="ECO:0000256" key="3">
    <source>
        <dbReference type="ARBA" id="ARBA00009370"/>
    </source>
</evidence>
<dbReference type="EC" id="3.4.21.89" evidence="4 6"/>
<dbReference type="Pfam" id="PF10502">
    <property type="entry name" value="Peptidase_S26"/>
    <property type="match status" value="1"/>
</dbReference>
<dbReference type="CDD" id="cd06530">
    <property type="entry name" value="S26_SPase_I"/>
    <property type="match status" value="1"/>
</dbReference>
<evidence type="ECO:0000256" key="6">
    <source>
        <dbReference type="RuleBase" id="RU362042"/>
    </source>
</evidence>
<sequence length="172" mass="19456">MTKETKKNILSWVITIGAAVLAAIILNSFIILNVSIPSSSMEPTISKGDRLIGFRLAYLTSDPQQGDIVIFKYPDDEKQKFIKRIIGTPGDTVEGIDGVVYVNGEQLSPDYTDIAIREDFGPFEVPEDSYFMMGDNRNDSLDSRYWKNTFVKRDKILGKAEFTFFPKIEWLG</sequence>
<evidence type="ECO:0000256" key="2">
    <source>
        <dbReference type="ARBA" id="ARBA00004401"/>
    </source>
</evidence>
<feature type="transmembrane region" description="Helical" evidence="6">
    <location>
        <begin position="12"/>
        <end position="32"/>
    </location>
</feature>
<feature type="domain" description="Peptidase S26" evidence="7">
    <location>
        <begin position="10"/>
        <end position="164"/>
    </location>
</feature>
<protein>
    <recommendedName>
        <fullName evidence="4 6">Signal peptidase I</fullName>
        <ecNumber evidence="4 6">3.4.21.89</ecNumber>
    </recommendedName>
</protein>
<evidence type="ECO:0000256" key="1">
    <source>
        <dbReference type="ARBA" id="ARBA00000677"/>
    </source>
</evidence>
<keyword evidence="9" id="KW-1185">Reference proteome</keyword>
<dbReference type="NCBIfam" id="TIGR02227">
    <property type="entry name" value="sigpep_I_bact"/>
    <property type="match status" value="1"/>
</dbReference>
<dbReference type="InterPro" id="IPR019758">
    <property type="entry name" value="Pept_S26A_signal_pept_1_CS"/>
</dbReference>
<dbReference type="PANTHER" id="PTHR43390:SF1">
    <property type="entry name" value="CHLOROPLAST PROCESSING PEPTIDASE"/>
    <property type="match status" value="1"/>
</dbReference>
<proteinExistence type="inferred from homology"/>
<keyword evidence="5 6" id="KW-0378">Hydrolase</keyword>
<dbReference type="EMBL" id="JACOQK010000001">
    <property type="protein sequence ID" value="MBC5788299.1"/>
    <property type="molecule type" value="Genomic_DNA"/>
</dbReference>
<comment type="caution">
    <text evidence="8">The sequence shown here is derived from an EMBL/GenBank/DDBJ whole genome shotgun (WGS) entry which is preliminary data.</text>
</comment>
<dbReference type="InterPro" id="IPR036286">
    <property type="entry name" value="LexA/Signal_pep-like_sf"/>
</dbReference>
<dbReference type="InterPro" id="IPR019533">
    <property type="entry name" value="Peptidase_S26"/>
</dbReference>
<accession>A0ABR7IT21</accession>
<reference evidence="8 9" key="1">
    <citation type="submission" date="2020-08" db="EMBL/GenBank/DDBJ databases">
        <title>Genome public.</title>
        <authorList>
            <person name="Liu C."/>
            <person name="Sun Q."/>
        </authorList>
    </citation>
    <scope>NUCLEOTIDE SEQUENCE [LARGE SCALE GENOMIC DNA]</scope>
    <source>
        <strain evidence="8 9">NSJ-27</strain>
    </source>
</reference>
<evidence type="ECO:0000259" key="7">
    <source>
        <dbReference type="Pfam" id="PF10502"/>
    </source>
</evidence>
<gene>
    <name evidence="8" type="primary">lepB</name>
    <name evidence="8" type="ORF">H8Z77_09760</name>
</gene>
<evidence type="ECO:0000256" key="5">
    <source>
        <dbReference type="ARBA" id="ARBA00022801"/>
    </source>
</evidence>
<keyword evidence="6" id="KW-0812">Transmembrane</keyword>
<dbReference type="Proteomes" id="UP000649151">
    <property type="component" value="Unassembled WGS sequence"/>
</dbReference>